<feature type="region of interest" description="Disordered" evidence="1">
    <location>
        <begin position="214"/>
        <end position="247"/>
    </location>
</feature>
<dbReference type="Proteomes" id="UP001642540">
    <property type="component" value="Unassembled WGS sequence"/>
</dbReference>
<reference evidence="2 3" key="1">
    <citation type="submission" date="2024-08" db="EMBL/GenBank/DDBJ databases">
        <authorList>
            <person name="Cucini C."/>
            <person name="Frati F."/>
        </authorList>
    </citation>
    <scope>NUCLEOTIDE SEQUENCE [LARGE SCALE GENOMIC DNA]</scope>
</reference>
<organism evidence="2 3">
    <name type="scientific">Orchesella dallaii</name>
    <dbReference type="NCBI Taxonomy" id="48710"/>
    <lineage>
        <taxon>Eukaryota</taxon>
        <taxon>Metazoa</taxon>
        <taxon>Ecdysozoa</taxon>
        <taxon>Arthropoda</taxon>
        <taxon>Hexapoda</taxon>
        <taxon>Collembola</taxon>
        <taxon>Entomobryomorpha</taxon>
        <taxon>Entomobryoidea</taxon>
        <taxon>Orchesellidae</taxon>
        <taxon>Orchesellinae</taxon>
        <taxon>Orchesella</taxon>
    </lineage>
</organism>
<protein>
    <submittedName>
        <fullName evidence="2">Uncharacterized protein</fullName>
    </submittedName>
</protein>
<evidence type="ECO:0000313" key="2">
    <source>
        <dbReference type="EMBL" id="CAL8123679.1"/>
    </source>
</evidence>
<dbReference type="Pfam" id="PF03564">
    <property type="entry name" value="DUF1759"/>
    <property type="match status" value="1"/>
</dbReference>
<evidence type="ECO:0000313" key="3">
    <source>
        <dbReference type="Proteomes" id="UP001642540"/>
    </source>
</evidence>
<evidence type="ECO:0000256" key="1">
    <source>
        <dbReference type="SAM" id="MobiDB-lite"/>
    </source>
</evidence>
<keyword evidence="3" id="KW-1185">Reference proteome</keyword>
<comment type="caution">
    <text evidence="2">The sequence shown here is derived from an EMBL/GenBank/DDBJ whole genome shotgun (WGS) entry which is preliminary data.</text>
</comment>
<proteinExistence type="predicted"/>
<gene>
    <name evidence="2" type="ORF">ODALV1_LOCUS20271</name>
</gene>
<accession>A0ABP1R9Q4</accession>
<dbReference type="InterPro" id="IPR005312">
    <property type="entry name" value="DUF1759"/>
</dbReference>
<name>A0ABP1R9Q4_9HEXA</name>
<sequence>MSYPQSARNYPKAVEALQERYGRDDLQLQFYVRELLTLVISNVTKKEKSPLSTLYLKLESHLRCLDTLKLDEADPATWLFPLVESTLSVETLRAWQRSSLSKVDGSIEDPAKSRLELLMEFIKAEVRTEQQIAMAQSAFQTCETSKKSVKTKSTAQQMGTGEEIATAAGLVVGQICCGFCEGKHETERCIKAQAMSSNEKQQILTTKRLCFRASEKGGGGRKGEVPWEQKTQKSSLSDGHHAYGNPQALPQQSLQAAANFNPMFPPQPVPAQQWYGYPSTSSSSSNQCSSDVLLNTLQTKKKKEAVCPYKETVKGVDGGPSSISLPLQASCLTLASNRVLPECRDAGQIRYLPPEAWQRRWEREMCSFRELDERTGVGDLVTVGEESMKRYDRDLGIASKNQPKGRRLVQEEVITSGESEKVVVTKRGRVACKPVRYGQWLHLVKNV</sequence>
<dbReference type="EMBL" id="CAXLJM020000068">
    <property type="protein sequence ID" value="CAL8123679.1"/>
    <property type="molecule type" value="Genomic_DNA"/>
</dbReference>
<feature type="compositionally biased region" description="Basic and acidic residues" evidence="1">
    <location>
        <begin position="221"/>
        <end position="231"/>
    </location>
</feature>